<accession>A0A1G9WCI4</accession>
<sequence length="272" mass="32111">MSVETVRRKPLRQALFFCAFAYGITAEVKGSGRLGLFINGHSNIYQSKQPINEPNQEQVVVDRFSEWAKQQKRINRRLSRSYNMLNHLYERHDNTQKDILRTLDENEKRHDHHDSFKQQVLNRLSKSDRRQMEMEDWMKQEELAKSELMDELKSLHDSNQAIIKELTKQDHSSEELAGQLHDMLEVQQKIAEQITSHDHQQKQIVAQLENQEALIEKIGRQMTNFRSILYERSNHLAEKIDDQYQLTSAYVHKLLTGKENPLTFVVSKKDEE</sequence>
<dbReference type="EMBL" id="FNIG01000001">
    <property type="protein sequence ID" value="SDM82248.1"/>
    <property type="molecule type" value="Genomic_DNA"/>
</dbReference>
<reference evidence="1 2" key="1">
    <citation type="submission" date="2016-10" db="EMBL/GenBank/DDBJ databases">
        <authorList>
            <person name="de Groot N.N."/>
        </authorList>
    </citation>
    <scope>NUCLEOTIDE SEQUENCE [LARGE SCALE GENOMIC DNA]</scope>
    <source>
        <strain evidence="1 2">CGMCC 1.3442</strain>
    </source>
</reference>
<name>A0A1G9WCI4_9BACI</name>
<protein>
    <submittedName>
        <fullName evidence="1">Uncharacterized protein</fullName>
    </submittedName>
</protein>
<proteinExistence type="predicted"/>
<dbReference type="Proteomes" id="UP000199334">
    <property type="component" value="Unassembled WGS sequence"/>
</dbReference>
<dbReference type="AlphaFoldDB" id="A0A1G9WCI4"/>
<evidence type="ECO:0000313" key="1">
    <source>
        <dbReference type="EMBL" id="SDM82248.1"/>
    </source>
</evidence>
<dbReference type="STRING" id="237069.SAMN05216498_0692"/>
<dbReference type="OrthoDB" id="2733945at2"/>
<dbReference type="RefSeq" id="WP_147034596.1">
    <property type="nucleotide sequence ID" value="NZ_BJVZ01000003.1"/>
</dbReference>
<organism evidence="1 2">
    <name type="scientific">Tenuibacillus multivorans</name>
    <dbReference type="NCBI Taxonomy" id="237069"/>
    <lineage>
        <taxon>Bacteria</taxon>
        <taxon>Bacillati</taxon>
        <taxon>Bacillota</taxon>
        <taxon>Bacilli</taxon>
        <taxon>Bacillales</taxon>
        <taxon>Bacillaceae</taxon>
        <taxon>Tenuibacillus</taxon>
    </lineage>
</organism>
<evidence type="ECO:0000313" key="2">
    <source>
        <dbReference type="Proteomes" id="UP000199334"/>
    </source>
</evidence>
<keyword evidence="2" id="KW-1185">Reference proteome</keyword>
<gene>
    <name evidence="1" type="ORF">SAMN05216498_0692</name>
</gene>